<dbReference type="InterPro" id="IPR002372">
    <property type="entry name" value="PQQ_rpt_dom"/>
</dbReference>
<name>A0A9W6QXV3_9PSEU</name>
<feature type="domain" description="Pyrrolo-quinoline quinone repeat" evidence="3">
    <location>
        <begin position="95"/>
        <end position="226"/>
    </location>
</feature>
<comment type="caution">
    <text evidence="4">The sequence shown here is derived from an EMBL/GenBank/DDBJ whole genome shotgun (WGS) entry which is preliminary data.</text>
</comment>
<keyword evidence="5" id="KW-1185">Reference proteome</keyword>
<keyword evidence="2" id="KW-0812">Transmembrane</keyword>
<evidence type="ECO:0000313" key="4">
    <source>
        <dbReference type="EMBL" id="GLY64513.1"/>
    </source>
</evidence>
<dbReference type="Gene3D" id="2.130.10.10">
    <property type="entry name" value="YVTN repeat-like/Quinoprotein amine dehydrogenase"/>
    <property type="match status" value="1"/>
</dbReference>
<accession>A0A9W6QXV3</accession>
<dbReference type="SUPFAM" id="SSF50998">
    <property type="entry name" value="Quinoprotein alcohol dehydrogenase-like"/>
    <property type="match status" value="1"/>
</dbReference>
<dbReference type="Pfam" id="PF13360">
    <property type="entry name" value="PQQ_2"/>
    <property type="match status" value="1"/>
</dbReference>
<sequence length="450" mass="47939">MTQLSHGNPAPYPDESGTIRHPSAASGKRPLIITIVVLVVILACTGVTLKLTGVFGSGKAAPKPSHVAVDWGGPGEARKLWAAPAIGTVNDPFHGWLVDEHTVAYATTSGLAGYDLDSGKQIWQLPESNICAMSPTIDGGIGAIGLASNPSDHANCDTAAAVDLTDGRLLWSVNQLTLLPEIGAPTSGALSVANGMVIVEDFRKNMLGYGARDGQRKWAVPVPTGDYCTQIYVLAEGGETVQVQDCQRDGITVSTYDTASGGMKGTVKMSSTDTFGDRLLPLSVHPLVVVNYHGIYYLRDPNTAPIPLQVPPETDLSRWVDGIQTSEAFDSTSMCAVAPDPDDDLTPSLTCYDLATGQARWSHEFEHLADVRAIGMSQGKLWIDYTGIEKEHHQLLSFSQADGAMTKETTFTVDNYALAYNLVGLTAQLAGNKIVEFGPPFAPVTVWDRG</sequence>
<evidence type="ECO:0000313" key="5">
    <source>
        <dbReference type="Proteomes" id="UP001165136"/>
    </source>
</evidence>
<dbReference type="InterPro" id="IPR011047">
    <property type="entry name" value="Quinoprotein_ADH-like_sf"/>
</dbReference>
<organism evidence="4 5">
    <name type="scientific">Amycolatopsis taiwanensis</name>
    <dbReference type="NCBI Taxonomy" id="342230"/>
    <lineage>
        <taxon>Bacteria</taxon>
        <taxon>Bacillati</taxon>
        <taxon>Actinomycetota</taxon>
        <taxon>Actinomycetes</taxon>
        <taxon>Pseudonocardiales</taxon>
        <taxon>Pseudonocardiaceae</taxon>
        <taxon>Amycolatopsis</taxon>
    </lineage>
</organism>
<evidence type="ECO:0000256" key="1">
    <source>
        <dbReference type="SAM" id="MobiDB-lite"/>
    </source>
</evidence>
<feature type="region of interest" description="Disordered" evidence="1">
    <location>
        <begin position="1"/>
        <end position="23"/>
    </location>
</feature>
<gene>
    <name evidence="4" type="ORF">Atai01_11320</name>
</gene>
<dbReference type="AlphaFoldDB" id="A0A9W6QXV3"/>
<reference evidence="4" key="1">
    <citation type="submission" date="2023-03" db="EMBL/GenBank/DDBJ databases">
        <title>Amycolatopsis taiwanensis NBRC 103393.</title>
        <authorList>
            <person name="Ichikawa N."/>
            <person name="Sato H."/>
            <person name="Tonouchi N."/>
        </authorList>
    </citation>
    <scope>NUCLEOTIDE SEQUENCE</scope>
    <source>
        <strain evidence="4">NBRC 103393</strain>
    </source>
</reference>
<evidence type="ECO:0000259" key="3">
    <source>
        <dbReference type="Pfam" id="PF13360"/>
    </source>
</evidence>
<protein>
    <recommendedName>
        <fullName evidence="3">Pyrrolo-quinoline quinone repeat domain-containing protein</fullName>
    </recommendedName>
</protein>
<keyword evidence="2" id="KW-0472">Membrane</keyword>
<dbReference type="EMBL" id="BSTI01000002">
    <property type="protein sequence ID" value="GLY64513.1"/>
    <property type="molecule type" value="Genomic_DNA"/>
</dbReference>
<feature type="transmembrane region" description="Helical" evidence="2">
    <location>
        <begin position="30"/>
        <end position="49"/>
    </location>
</feature>
<dbReference type="Proteomes" id="UP001165136">
    <property type="component" value="Unassembled WGS sequence"/>
</dbReference>
<proteinExistence type="predicted"/>
<dbReference type="InterPro" id="IPR015943">
    <property type="entry name" value="WD40/YVTN_repeat-like_dom_sf"/>
</dbReference>
<keyword evidence="2" id="KW-1133">Transmembrane helix</keyword>
<evidence type="ECO:0000256" key="2">
    <source>
        <dbReference type="SAM" id="Phobius"/>
    </source>
</evidence>